<gene>
    <name evidence="3" type="ORF">ACFSX9_08665</name>
</gene>
<evidence type="ECO:0000313" key="4">
    <source>
        <dbReference type="Proteomes" id="UP001597549"/>
    </source>
</evidence>
<dbReference type="Proteomes" id="UP001597549">
    <property type="component" value="Unassembled WGS sequence"/>
</dbReference>
<proteinExistence type="predicted"/>
<accession>A0ABW5Z9M8</accession>
<keyword evidence="4" id="KW-1185">Reference proteome</keyword>
<protein>
    <submittedName>
        <fullName evidence="3">Fibronectin type III domain-containing protein</fullName>
    </submittedName>
</protein>
<comment type="caution">
    <text evidence="3">The sequence shown here is derived from an EMBL/GenBank/DDBJ whole genome shotgun (WGS) entry which is preliminary data.</text>
</comment>
<evidence type="ECO:0000259" key="2">
    <source>
        <dbReference type="PROSITE" id="PS50853"/>
    </source>
</evidence>
<dbReference type="InterPro" id="IPR036116">
    <property type="entry name" value="FN3_sf"/>
</dbReference>
<evidence type="ECO:0000313" key="3">
    <source>
        <dbReference type="EMBL" id="MFD2908808.1"/>
    </source>
</evidence>
<dbReference type="PROSITE" id="PS51257">
    <property type="entry name" value="PROKAR_LIPOPROTEIN"/>
    <property type="match status" value="1"/>
</dbReference>
<organism evidence="3 4">
    <name type="scientific">Flavobacterium ardleyense</name>
    <dbReference type="NCBI Taxonomy" id="2038737"/>
    <lineage>
        <taxon>Bacteria</taxon>
        <taxon>Pseudomonadati</taxon>
        <taxon>Bacteroidota</taxon>
        <taxon>Flavobacteriia</taxon>
        <taxon>Flavobacteriales</taxon>
        <taxon>Flavobacteriaceae</taxon>
        <taxon>Flavobacterium</taxon>
    </lineage>
</organism>
<dbReference type="InterPro" id="IPR003961">
    <property type="entry name" value="FN3_dom"/>
</dbReference>
<name>A0ABW5Z9M8_9FLAO</name>
<feature type="domain" description="Fibronectin type-III" evidence="2">
    <location>
        <begin position="37"/>
        <end position="144"/>
    </location>
</feature>
<dbReference type="Gene3D" id="2.60.40.10">
    <property type="entry name" value="Immunoglobulins"/>
    <property type="match status" value="1"/>
</dbReference>
<dbReference type="PROSITE" id="PS50853">
    <property type="entry name" value="FN3"/>
    <property type="match status" value="1"/>
</dbReference>
<feature type="chain" id="PRO_5046244470" evidence="1">
    <location>
        <begin position="24"/>
        <end position="233"/>
    </location>
</feature>
<dbReference type="SUPFAM" id="SSF49265">
    <property type="entry name" value="Fibronectin type III"/>
    <property type="match status" value="1"/>
</dbReference>
<dbReference type="CDD" id="cd00063">
    <property type="entry name" value="FN3"/>
    <property type="match status" value="1"/>
</dbReference>
<keyword evidence="1" id="KW-0732">Signal</keyword>
<dbReference type="RefSeq" id="WP_379806677.1">
    <property type="nucleotide sequence ID" value="NZ_JBHUOL010000012.1"/>
</dbReference>
<dbReference type="InterPro" id="IPR013783">
    <property type="entry name" value="Ig-like_fold"/>
</dbReference>
<evidence type="ECO:0000256" key="1">
    <source>
        <dbReference type="SAM" id="SignalP"/>
    </source>
</evidence>
<feature type="signal peptide" evidence="1">
    <location>
        <begin position="1"/>
        <end position="23"/>
    </location>
</feature>
<sequence length="233" mass="25672">MKTNQIKRYLVAKPLFAMLFVLAFTFMSCDNDDNNESQAPLVISTTTDENVAITYTSIKIDGEVTSDQGSTVIARGVCWSTNSNPTINDSKTTETSNIYSSTINNLIANTNYHFRVYATNSAGTSYGLNQNFSTSTLNASTWNFLLTNSGQTWNADVTFNTDGTTVYDEPSSPGTYTTYGTWSLNGNTLTYDMDSSENTNTSYQFTGTLLNNTMTGTYNFGSYPDQIFSAVEY</sequence>
<dbReference type="EMBL" id="JBHUOL010000012">
    <property type="protein sequence ID" value="MFD2908808.1"/>
    <property type="molecule type" value="Genomic_DNA"/>
</dbReference>
<reference evidence="4" key="1">
    <citation type="journal article" date="2019" name="Int. J. Syst. Evol. Microbiol.">
        <title>The Global Catalogue of Microorganisms (GCM) 10K type strain sequencing project: providing services to taxonomists for standard genome sequencing and annotation.</title>
        <authorList>
            <consortium name="The Broad Institute Genomics Platform"/>
            <consortium name="The Broad Institute Genome Sequencing Center for Infectious Disease"/>
            <person name="Wu L."/>
            <person name="Ma J."/>
        </authorList>
    </citation>
    <scope>NUCLEOTIDE SEQUENCE [LARGE SCALE GENOMIC DNA]</scope>
    <source>
        <strain evidence="4">KCTC 52644</strain>
    </source>
</reference>